<dbReference type="InterPro" id="IPR037185">
    <property type="entry name" value="EmrE-like"/>
</dbReference>
<evidence type="ECO:0000313" key="10">
    <source>
        <dbReference type="EMBL" id="SUT93661.1"/>
    </source>
</evidence>
<protein>
    <submittedName>
        <fullName evidence="10">QacEdelta1 SMR family efflux pump</fullName>
    </submittedName>
</protein>
<dbReference type="GO" id="GO:0015297">
    <property type="term" value="F:antiporter activity"/>
    <property type="evidence" value="ECO:0007669"/>
    <property type="project" value="TreeGrafter"/>
</dbReference>
<organism evidence="10 11">
    <name type="scientific">Acinetobacter johnsonii</name>
    <dbReference type="NCBI Taxonomy" id="40214"/>
    <lineage>
        <taxon>Bacteria</taxon>
        <taxon>Pseudomonadati</taxon>
        <taxon>Pseudomonadota</taxon>
        <taxon>Gammaproteobacteria</taxon>
        <taxon>Moraxellales</taxon>
        <taxon>Moraxellaceae</taxon>
        <taxon>Acinetobacter</taxon>
    </lineage>
</organism>
<evidence type="ECO:0000256" key="3">
    <source>
        <dbReference type="ARBA" id="ARBA00022475"/>
    </source>
</evidence>
<name>A0A380U065_ACIJO</name>
<dbReference type="EMBL" id="UFRV01000006">
    <property type="protein sequence ID" value="SUT93661.1"/>
    <property type="molecule type" value="Genomic_DNA"/>
</dbReference>
<keyword evidence="2" id="KW-0813">Transport</keyword>
<gene>
    <name evidence="10" type="primary">emrE_2</name>
    <name evidence="10" type="ORF">NCTC10308_01193</name>
</gene>
<evidence type="ECO:0000256" key="7">
    <source>
        <dbReference type="ARBA" id="ARBA00038032"/>
    </source>
</evidence>
<keyword evidence="6 9" id="KW-0472">Membrane</keyword>
<feature type="transmembrane region" description="Helical" evidence="9">
    <location>
        <begin position="38"/>
        <end position="58"/>
    </location>
</feature>
<sequence length="121" mass="13031">MFIIEFLMNPILMAYALLAMAIISEVIGSTFLVKSEGFTKLLPSLAVVVLFSLAFYLLSQVIKVIPLGIAYAIWAGVGIVLTALIGYFVFRQSLDFAVMIGIALIVSGVVVINLFSNSTGH</sequence>
<evidence type="ECO:0000256" key="8">
    <source>
        <dbReference type="RuleBase" id="RU003942"/>
    </source>
</evidence>
<dbReference type="InterPro" id="IPR000390">
    <property type="entry name" value="Small_drug/metabolite_transptr"/>
</dbReference>
<evidence type="ECO:0000256" key="1">
    <source>
        <dbReference type="ARBA" id="ARBA00004651"/>
    </source>
</evidence>
<keyword evidence="3" id="KW-1003">Cell membrane</keyword>
<keyword evidence="5 9" id="KW-1133">Transmembrane helix</keyword>
<feature type="transmembrane region" description="Helical" evidence="9">
    <location>
        <begin position="96"/>
        <end position="115"/>
    </location>
</feature>
<keyword evidence="4 8" id="KW-0812">Transmembrane</keyword>
<dbReference type="SUPFAM" id="SSF103481">
    <property type="entry name" value="Multidrug resistance efflux transporter EmrE"/>
    <property type="match status" value="1"/>
</dbReference>
<feature type="transmembrane region" description="Helical" evidence="9">
    <location>
        <begin position="70"/>
        <end position="90"/>
    </location>
</feature>
<evidence type="ECO:0000256" key="6">
    <source>
        <dbReference type="ARBA" id="ARBA00023136"/>
    </source>
</evidence>
<accession>A0A380U065</accession>
<dbReference type="Pfam" id="PF00893">
    <property type="entry name" value="Multi_Drug_Res"/>
    <property type="match status" value="1"/>
</dbReference>
<feature type="transmembrane region" description="Helical" evidence="9">
    <location>
        <begin position="12"/>
        <end position="32"/>
    </location>
</feature>
<proteinExistence type="inferred from homology"/>
<dbReference type="Proteomes" id="UP000254227">
    <property type="component" value="Unassembled WGS sequence"/>
</dbReference>
<comment type="similarity">
    <text evidence="7 8">Belongs to the drug/metabolite transporter (DMT) superfamily. Small multidrug resistance (SMR) (TC 2.A.7.1) family.</text>
</comment>
<dbReference type="GO" id="GO:0031460">
    <property type="term" value="P:glycine betaine transport"/>
    <property type="evidence" value="ECO:0007669"/>
    <property type="project" value="TreeGrafter"/>
</dbReference>
<dbReference type="Gene3D" id="1.10.3730.20">
    <property type="match status" value="1"/>
</dbReference>
<dbReference type="AlphaFoldDB" id="A0A380U065"/>
<dbReference type="FunFam" id="1.10.3730.20:FF:000001">
    <property type="entry name" value="Quaternary ammonium compound resistance transporter SugE"/>
    <property type="match status" value="1"/>
</dbReference>
<evidence type="ECO:0000256" key="9">
    <source>
        <dbReference type="SAM" id="Phobius"/>
    </source>
</evidence>
<dbReference type="PANTHER" id="PTHR30561">
    <property type="entry name" value="SMR FAMILY PROTON-DEPENDENT DRUG EFFLUX TRANSPORTER SUGE"/>
    <property type="match status" value="1"/>
</dbReference>
<evidence type="ECO:0000256" key="5">
    <source>
        <dbReference type="ARBA" id="ARBA00022989"/>
    </source>
</evidence>
<reference evidence="10 11" key="1">
    <citation type="submission" date="2018-06" db="EMBL/GenBank/DDBJ databases">
        <authorList>
            <consortium name="Pathogen Informatics"/>
            <person name="Doyle S."/>
        </authorList>
    </citation>
    <scope>NUCLEOTIDE SEQUENCE [LARGE SCALE GENOMIC DNA]</scope>
    <source>
        <strain evidence="10 11">NCTC10308</strain>
    </source>
</reference>
<comment type="subcellular location">
    <subcellularLocation>
        <location evidence="1 8">Cell membrane</location>
        <topology evidence="1 8">Multi-pass membrane protein</topology>
    </subcellularLocation>
</comment>
<dbReference type="InterPro" id="IPR045324">
    <property type="entry name" value="Small_multidrug_res"/>
</dbReference>
<dbReference type="PANTHER" id="PTHR30561:SF1">
    <property type="entry name" value="MULTIDRUG TRANSPORTER EMRE"/>
    <property type="match status" value="1"/>
</dbReference>
<evidence type="ECO:0000256" key="2">
    <source>
        <dbReference type="ARBA" id="ARBA00022448"/>
    </source>
</evidence>
<evidence type="ECO:0000256" key="4">
    <source>
        <dbReference type="ARBA" id="ARBA00022692"/>
    </source>
</evidence>
<dbReference type="GO" id="GO:0015199">
    <property type="term" value="F:amino-acid betaine transmembrane transporter activity"/>
    <property type="evidence" value="ECO:0007669"/>
    <property type="project" value="TreeGrafter"/>
</dbReference>
<evidence type="ECO:0000313" key="11">
    <source>
        <dbReference type="Proteomes" id="UP000254227"/>
    </source>
</evidence>
<dbReference type="GO" id="GO:0005886">
    <property type="term" value="C:plasma membrane"/>
    <property type="evidence" value="ECO:0007669"/>
    <property type="project" value="UniProtKB-SubCell"/>
</dbReference>
<dbReference type="GO" id="GO:0015220">
    <property type="term" value="F:choline transmembrane transporter activity"/>
    <property type="evidence" value="ECO:0007669"/>
    <property type="project" value="TreeGrafter"/>
</dbReference>
<dbReference type="GO" id="GO:1990961">
    <property type="term" value="P:xenobiotic detoxification by transmembrane export across the plasma membrane"/>
    <property type="evidence" value="ECO:0007669"/>
    <property type="project" value="UniProtKB-ARBA"/>
</dbReference>